<reference evidence="1 2" key="1">
    <citation type="submission" date="2016-12" db="EMBL/GenBank/DDBJ databases">
        <title>Providencia rettgeri phage vB-PreS_PR1 - a deep-branching member of the T5-like siphoviruses.</title>
        <authorList>
            <person name="Oliveira H."/>
            <person name="Pinto G."/>
            <person name="Hendrix H."/>
            <person name="Noben J.-P."/>
            <person name="Gawor J."/>
            <person name="Lobocka M."/>
            <person name="Lavigne R."/>
            <person name="Azeredo J."/>
        </authorList>
    </citation>
    <scope>NUCLEOTIDE SEQUENCE [LARGE SCALE GENOMIC DNA]</scope>
</reference>
<organism evidence="1 2">
    <name type="scientific">Providencia phage vB_PreS_PR1</name>
    <dbReference type="NCBI Taxonomy" id="1931407"/>
    <lineage>
        <taxon>Viruses</taxon>
        <taxon>Duplodnaviria</taxon>
        <taxon>Heunggongvirae</taxon>
        <taxon>Uroviricota</taxon>
        <taxon>Caudoviricetes</taxon>
        <taxon>Demerecviridae</taxon>
        <taxon>Priunavirus</taxon>
        <taxon>Priunavirus PR1</taxon>
    </lineage>
</organism>
<dbReference type="Proteomes" id="UP000222417">
    <property type="component" value="Segment"/>
</dbReference>
<dbReference type="EMBL" id="KY363465">
    <property type="protein sequence ID" value="AQT25368.1"/>
    <property type="molecule type" value="Genomic_DNA"/>
</dbReference>
<accession>A0A1S6KVA7</accession>
<evidence type="ECO:0000313" key="2">
    <source>
        <dbReference type="Proteomes" id="UP000222417"/>
    </source>
</evidence>
<gene>
    <name evidence="1" type="ORF">PR1_66</name>
</gene>
<proteinExistence type="predicted"/>
<keyword evidence="2" id="KW-1185">Reference proteome</keyword>
<protein>
    <submittedName>
        <fullName evidence="1">Uncharacterized protein</fullName>
    </submittedName>
</protein>
<name>A0A1S6KVA7_9CAUD</name>
<sequence>MGVDMDNIDFDKIKRDKDLLLKRFMAAKEKAEQNNEVRSIKLD</sequence>
<evidence type="ECO:0000313" key="1">
    <source>
        <dbReference type="EMBL" id="AQT25368.1"/>
    </source>
</evidence>